<dbReference type="PANTHER" id="PTHR33453:SF40">
    <property type="entry name" value="RRNA N-GLYCOSYLASE"/>
    <property type="match status" value="1"/>
</dbReference>
<dbReference type="GO" id="GO:0017148">
    <property type="term" value="P:negative regulation of translation"/>
    <property type="evidence" value="ECO:0007669"/>
    <property type="project" value="UniProtKB-KW"/>
</dbReference>
<dbReference type="InterPro" id="IPR046533">
    <property type="entry name" value="DUF6598"/>
</dbReference>
<dbReference type="Gene3D" id="3.40.420.10">
    <property type="entry name" value="Ricin (A subunit), domain 1"/>
    <property type="match status" value="4"/>
</dbReference>
<feature type="domain" description="DUF6598" evidence="3">
    <location>
        <begin position="1266"/>
        <end position="1509"/>
    </location>
</feature>
<evidence type="ECO:0000313" key="4">
    <source>
        <dbReference type="EMBL" id="CAD6255309.1"/>
    </source>
</evidence>
<accession>A0A811QF23</accession>
<protein>
    <recommendedName>
        <fullName evidence="3">DUF6598 domain-containing protein</fullName>
    </recommendedName>
</protein>
<gene>
    <name evidence="4" type="ORF">NCGR_LOCUS38903</name>
</gene>
<dbReference type="Proteomes" id="UP000604825">
    <property type="component" value="Unassembled WGS sequence"/>
</dbReference>
<name>A0A811QF23_9POAL</name>
<feature type="compositionally biased region" description="Gly residues" evidence="2">
    <location>
        <begin position="605"/>
        <end position="620"/>
    </location>
</feature>
<feature type="domain" description="DUF6598" evidence="3">
    <location>
        <begin position="681"/>
        <end position="918"/>
    </location>
</feature>
<organism evidence="4 5">
    <name type="scientific">Miscanthus lutarioriparius</name>
    <dbReference type="NCBI Taxonomy" id="422564"/>
    <lineage>
        <taxon>Eukaryota</taxon>
        <taxon>Viridiplantae</taxon>
        <taxon>Streptophyta</taxon>
        <taxon>Embryophyta</taxon>
        <taxon>Tracheophyta</taxon>
        <taxon>Spermatophyta</taxon>
        <taxon>Magnoliopsida</taxon>
        <taxon>Liliopsida</taxon>
        <taxon>Poales</taxon>
        <taxon>Poaceae</taxon>
        <taxon>PACMAD clade</taxon>
        <taxon>Panicoideae</taxon>
        <taxon>Andropogonodae</taxon>
        <taxon>Andropogoneae</taxon>
        <taxon>Saccharinae</taxon>
        <taxon>Miscanthus</taxon>
    </lineage>
</organism>
<dbReference type="InterPro" id="IPR001574">
    <property type="entry name" value="Ribosome_inactivat_prot"/>
</dbReference>
<comment type="similarity">
    <text evidence="1">Belongs to the ribosome-inactivating protein family.</text>
</comment>
<dbReference type="Pfam" id="PF00161">
    <property type="entry name" value="RIP"/>
    <property type="match status" value="4"/>
</dbReference>
<keyword evidence="5" id="KW-1185">Reference proteome</keyword>
<keyword evidence="1" id="KW-0652">Protein synthesis inhibitor</keyword>
<feature type="compositionally biased region" description="Low complexity" evidence="2">
    <location>
        <begin position="635"/>
        <end position="645"/>
    </location>
</feature>
<evidence type="ECO:0000313" key="5">
    <source>
        <dbReference type="Proteomes" id="UP000604825"/>
    </source>
</evidence>
<feature type="compositionally biased region" description="Basic and acidic residues" evidence="2">
    <location>
        <begin position="559"/>
        <end position="574"/>
    </location>
</feature>
<keyword evidence="1" id="KW-0378">Hydrolase</keyword>
<comment type="caution">
    <text evidence="4">The sequence shown here is derived from an EMBL/GenBank/DDBJ whole genome shotgun (WGS) entry which is preliminary data.</text>
</comment>
<dbReference type="InterPro" id="IPR016138">
    <property type="entry name" value="Ribosome_inactivat_prot_sub1"/>
</dbReference>
<reference evidence="4" key="1">
    <citation type="submission" date="2020-10" db="EMBL/GenBank/DDBJ databases">
        <authorList>
            <person name="Han B."/>
            <person name="Lu T."/>
            <person name="Zhao Q."/>
            <person name="Huang X."/>
            <person name="Zhao Y."/>
        </authorList>
    </citation>
    <scope>NUCLEOTIDE SEQUENCE</scope>
</reference>
<dbReference type="PANTHER" id="PTHR33453">
    <property type="match status" value="1"/>
</dbReference>
<keyword evidence="1" id="KW-0800">Toxin</keyword>
<dbReference type="SUPFAM" id="SSF56371">
    <property type="entry name" value="Ribosome inactivating proteins (RIP)"/>
    <property type="match status" value="4"/>
</dbReference>
<dbReference type="OrthoDB" id="694753at2759"/>
<sequence>MGTASDLEMLVVEQVLIGPRTHSPATNQEVPGEVKGRSLNSYTYTIGDQRSFTEFIKGLRDILADHQDHEDIYDRHVYPNIRKHVLLPKPRAEQQVIRIKLQVVEGEESSSSATLLMRDDNVDVIGFINQSGVCYDFADRNRSGRRMLPPKYKSVLLGWGNSYKNILGVSKEEEVMDRLRSANLGKTFATQAVGLLSRFDPNVVADVYRLAVVGLMFMVSESARMNPVRDAIARGWDTGTEFTKQLMTDYVWKYVEMSRRLRHWKRGNYAERHPDSELGDIYLVLNVHAELVYTIGDEISFISFMTDLRRKLAEHPDSEDILGSHKDPNLSKTGDHPVLAKQRADEQPARWIHVTLQAVEGEETSWTTLFMRDDNLYVLGFMNQQGDSFQLLDDNRNASTNMVLPITNGRDPKLLRWGVSYMSMLGAKSNDHAVHKLEAAHLGHDFAKNAVRVLSSHPNPVAGIDLRPGVALAGLIVMVCESARMNPPHDSFSRGWSTGTGFAKQLMIENFWEHGKMSSKLMAWKTRGYASNVRTQNWQPHPIMELQTIHLVLRTHTPDQAKQEENKKSQHSKPDNAGNDGDYYSNKPGNNGGGGGSPRQSRGGHNTGGGDDTGSSGGGYASQPREAGGAGSSGGSASQPAGEAGDTSPSRGNSGSQPGELDVRSQGNGRPRVELLAIHADLHVKGTEIIVFDGRRGQIIYRKEEGEEETEQGMVELVLTGPYKGISAYGCFAIKINIPPATANSSSGDAGGLIQWEWDCYDPKYAAQVDQLPVSHTICAPDMRPEVAEVTYVVMSDALEATVQVRLRLKDGHNTAGIGGEITARIDGFEDKYRSVLFRCAKGTRQCFSPTDDDSWFLLELARNVVAVPCGSALQIEVNLQIAADDGKKVELNNVLLRFANGISSSKTDDGNEVEVEVEVTWYPEIARPISHPPEQIITSKEAHLEKSITAPSSLEQIISGTQEAKMVSGHRTVEYTIGDELSFTEFIMALRGILADHPNREDIFDHHHSSILSSTREHPVLAKQRAEQPARWIHVKLQAVKGEQTMSTTLIMRDDNLYFCGFMNQQGDSFELIENPDRSADILPVDEYNPQHLSWGVGYRSLLDFDTKGGLVRILAHVNPGQDFAMDAVHMLSCFPAWVDDRIRMKSPRLALAGLILIVCESARMNPIYNFFRSSWSRSREDYTVFSDRDLTWDLMRGDVLNQYGRMSRQLLAWKSRKYPNPHPFSLLRDIYLVLNHRLDPPHHEADGAWHPPRVELLAMHADLGVLGTTVIVFDGKRGHIIYRKQEQGEKGKMVDLVLTGPCTSISAYGCFAIKIDIPGPYTSTGDGGGGSIKWEWDCYDPEYAKEVDKGPMTRTISSSGPGRNVEITYAVMSNALEAIVQVKLRMKDGNSPCSVYGVITASIGDFKGQSILFRRTKETAQHLSPMMDSPQGVLYQLVRSLELARNVVAVPCGQRLHIGVDLSIEASKNQGASINPRFNNIILTFDNRSSWSSQRREVDGYEVEVNVAWYPCGEYVPGPWKMDRMWQPDISYMVGNDAEGFSTFIIELRRLVTDHPRCRDLVADHPDLSSTSNNKVLKYLTYSDTRRIQPESLFHIKLEAEAEEGVEKTSSIILVMRCDNLKVIGFINMQDRAACCYNPGSRRGLPEEYRSRLLQWWECYGRDREQILGPARLGKTFMAEAVRELSRFTGRGPSEEAKRSLVGLMIMVCDSARMEPVREAMAGGWENGTELTEQLNNYDSRNLWKVISGALLDWRDHAYQGWPQNSTLESIGIMSPEDALKLVPLVFNDPDRIWAFPFFNLI</sequence>
<proteinExistence type="inferred from homology"/>
<dbReference type="GO" id="GO:0006952">
    <property type="term" value="P:defense response"/>
    <property type="evidence" value="ECO:0007669"/>
    <property type="project" value="UniProtKB-KW"/>
</dbReference>
<dbReference type="GO" id="GO:0090729">
    <property type="term" value="F:toxin activity"/>
    <property type="evidence" value="ECO:0007669"/>
    <property type="project" value="UniProtKB-KW"/>
</dbReference>
<dbReference type="GO" id="GO:0030598">
    <property type="term" value="F:rRNA N-glycosylase activity"/>
    <property type="evidence" value="ECO:0007669"/>
    <property type="project" value="UniProtKB-EC"/>
</dbReference>
<evidence type="ECO:0000256" key="2">
    <source>
        <dbReference type="SAM" id="MobiDB-lite"/>
    </source>
</evidence>
<dbReference type="InterPro" id="IPR036041">
    <property type="entry name" value="Ribosome-inact_prot_sf"/>
</dbReference>
<feature type="region of interest" description="Disordered" evidence="2">
    <location>
        <begin position="559"/>
        <end position="668"/>
    </location>
</feature>
<keyword evidence="1" id="KW-0611">Plant defense</keyword>
<feature type="region of interest" description="Disordered" evidence="2">
    <location>
        <begin position="316"/>
        <end position="336"/>
    </location>
</feature>
<evidence type="ECO:0000256" key="1">
    <source>
        <dbReference type="RuleBase" id="RU004915"/>
    </source>
</evidence>
<comment type="catalytic activity">
    <reaction evidence="1">
        <text>Endohydrolysis of the N-glycosidic bond at one specific adenosine on the 28S rRNA.</text>
        <dbReference type="EC" id="3.2.2.22"/>
    </reaction>
</comment>
<evidence type="ECO:0000259" key="3">
    <source>
        <dbReference type="Pfam" id="PF20241"/>
    </source>
</evidence>
<feature type="compositionally biased region" description="Basic and acidic residues" evidence="2">
    <location>
        <begin position="316"/>
        <end position="335"/>
    </location>
</feature>
<feature type="compositionally biased region" description="Polar residues" evidence="2">
    <location>
        <begin position="647"/>
        <end position="657"/>
    </location>
</feature>
<dbReference type="EMBL" id="CAJGYO010000009">
    <property type="protein sequence ID" value="CAD6255309.1"/>
    <property type="molecule type" value="Genomic_DNA"/>
</dbReference>
<dbReference type="Pfam" id="PF20241">
    <property type="entry name" value="DUF6598"/>
    <property type="match status" value="2"/>
</dbReference>